<protein>
    <submittedName>
        <fullName evidence="1">Phage protein</fullName>
    </submittedName>
</protein>
<reference evidence="1 2" key="1">
    <citation type="submission" date="2024-02" db="EMBL/GenBank/DDBJ databases">
        <title>First report Erwinia aphidicola in onion in Chile.</title>
        <authorList>
            <person name="Valenzuela M."/>
            <person name="Pena M."/>
            <person name="Dutta B."/>
        </authorList>
    </citation>
    <scope>NUCLEOTIDE SEQUENCE [LARGE SCALE GENOMIC DNA]</scope>
    <source>
        <strain evidence="1 2">QCJ3A</strain>
    </source>
</reference>
<name>A0ABU8DFZ8_ERWAP</name>
<dbReference type="RefSeq" id="WP_336202957.1">
    <property type="nucleotide sequence ID" value="NZ_JBANEI010000005.1"/>
</dbReference>
<proteinExistence type="predicted"/>
<organism evidence="1 2">
    <name type="scientific">Erwinia aphidicola</name>
    <dbReference type="NCBI Taxonomy" id="68334"/>
    <lineage>
        <taxon>Bacteria</taxon>
        <taxon>Pseudomonadati</taxon>
        <taxon>Pseudomonadota</taxon>
        <taxon>Gammaproteobacteria</taxon>
        <taxon>Enterobacterales</taxon>
        <taxon>Erwiniaceae</taxon>
        <taxon>Erwinia</taxon>
    </lineage>
</organism>
<gene>
    <name evidence="1" type="ORF">V8N49_09195</name>
</gene>
<sequence length="83" mass="9578">MLKPIKDLIDNPQDLPDVPRQLKEQLQASFEYDFLREYGLLKRLRLEGHSEAYILGVVESFAMASIRLDELETRKAPLGDEGF</sequence>
<comment type="caution">
    <text evidence="1">The sequence shown here is derived from an EMBL/GenBank/DDBJ whole genome shotgun (WGS) entry which is preliminary data.</text>
</comment>
<dbReference type="EMBL" id="JBANEI010000005">
    <property type="protein sequence ID" value="MEI2681833.1"/>
    <property type="molecule type" value="Genomic_DNA"/>
</dbReference>
<accession>A0ABU8DFZ8</accession>
<evidence type="ECO:0000313" key="2">
    <source>
        <dbReference type="Proteomes" id="UP001306592"/>
    </source>
</evidence>
<dbReference type="InterPro" id="IPR020121">
    <property type="entry name" value="Phage_T7-like_6.5"/>
</dbReference>
<dbReference type="Pfam" id="PF10911">
    <property type="entry name" value="T7-like_Y65"/>
    <property type="match status" value="1"/>
</dbReference>
<evidence type="ECO:0000313" key="1">
    <source>
        <dbReference type="EMBL" id="MEI2681833.1"/>
    </source>
</evidence>
<keyword evidence="2" id="KW-1185">Reference proteome</keyword>
<dbReference type="Proteomes" id="UP001306592">
    <property type="component" value="Unassembled WGS sequence"/>
</dbReference>